<name>A0A2K1JS42_PHYPA</name>
<sequence>MLSCKWARGAAITLPTLNASGASAWGVATHSRTSVEMDTGWAHETLESAATALYFPSLPCSRQ</sequence>
<dbReference type="Proteomes" id="UP000006727">
    <property type="component" value="Chromosome 12"/>
</dbReference>
<reference evidence="1 3" key="2">
    <citation type="journal article" date="2018" name="Plant J.">
        <title>The Physcomitrella patens chromosome-scale assembly reveals moss genome structure and evolution.</title>
        <authorList>
            <person name="Lang D."/>
            <person name="Ullrich K.K."/>
            <person name="Murat F."/>
            <person name="Fuchs J."/>
            <person name="Jenkins J."/>
            <person name="Haas F.B."/>
            <person name="Piednoel M."/>
            <person name="Gundlach H."/>
            <person name="Van Bel M."/>
            <person name="Meyberg R."/>
            <person name="Vives C."/>
            <person name="Morata J."/>
            <person name="Symeonidi A."/>
            <person name="Hiss M."/>
            <person name="Muchero W."/>
            <person name="Kamisugi Y."/>
            <person name="Saleh O."/>
            <person name="Blanc G."/>
            <person name="Decker E.L."/>
            <person name="van Gessel N."/>
            <person name="Grimwood J."/>
            <person name="Hayes R.D."/>
            <person name="Graham S.W."/>
            <person name="Gunter L.E."/>
            <person name="McDaniel S.F."/>
            <person name="Hoernstein S.N.W."/>
            <person name="Larsson A."/>
            <person name="Li F.W."/>
            <person name="Perroud P.F."/>
            <person name="Phillips J."/>
            <person name="Ranjan P."/>
            <person name="Rokshar D.S."/>
            <person name="Rothfels C.J."/>
            <person name="Schneider L."/>
            <person name="Shu S."/>
            <person name="Stevenson D.W."/>
            <person name="Thummler F."/>
            <person name="Tillich M."/>
            <person name="Villarreal Aguilar J.C."/>
            <person name="Widiez T."/>
            <person name="Wong G.K."/>
            <person name="Wymore A."/>
            <person name="Zhang Y."/>
            <person name="Zimmer A.D."/>
            <person name="Quatrano R.S."/>
            <person name="Mayer K.F.X."/>
            <person name="Goodstein D."/>
            <person name="Casacuberta J.M."/>
            <person name="Vandepoele K."/>
            <person name="Reski R."/>
            <person name="Cuming A.C."/>
            <person name="Tuskan G.A."/>
            <person name="Maumus F."/>
            <person name="Salse J."/>
            <person name="Schmutz J."/>
            <person name="Rensing S.A."/>
        </authorList>
    </citation>
    <scope>NUCLEOTIDE SEQUENCE [LARGE SCALE GENOMIC DNA]</scope>
    <source>
        <strain evidence="2 3">cv. Gransden 2004</strain>
    </source>
</reference>
<protein>
    <submittedName>
        <fullName evidence="1 2">Uncharacterized protein</fullName>
    </submittedName>
</protein>
<evidence type="ECO:0000313" key="2">
    <source>
        <dbReference type="EnsemblPlants" id="Pp3c12_25040V3.1"/>
    </source>
</evidence>
<dbReference type="Gramene" id="Pp3c12_25040V3.1">
    <property type="protein sequence ID" value="Pp3c12_25040V3.1"/>
    <property type="gene ID" value="Pp3c12_25040"/>
</dbReference>
<evidence type="ECO:0000313" key="3">
    <source>
        <dbReference type="Proteomes" id="UP000006727"/>
    </source>
</evidence>
<dbReference type="EnsemblPlants" id="Pp3c12_25040V3.1">
    <property type="protein sequence ID" value="Pp3c12_25040V3.1"/>
    <property type="gene ID" value="Pp3c12_25040"/>
</dbReference>
<keyword evidence="3" id="KW-1185">Reference proteome</keyword>
<reference evidence="1 3" key="1">
    <citation type="journal article" date="2008" name="Science">
        <title>The Physcomitrella genome reveals evolutionary insights into the conquest of land by plants.</title>
        <authorList>
            <person name="Rensing S."/>
            <person name="Lang D."/>
            <person name="Zimmer A."/>
            <person name="Terry A."/>
            <person name="Salamov A."/>
            <person name="Shapiro H."/>
            <person name="Nishiyama T."/>
            <person name="Perroud P.-F."/>
            <person name="Lindquist E."/>
            <person name="Kamisugi Y."/>
            <person name="Tanahashi T."/>
            <person name="Sakakibara K."/>
            <person name="Fujita T."/>
            <person name="Oishi K."/>
            <person name="Shin-I T."/>
            <person name="Kuroki Y."/>
            <person name="Toyoda A."/>
            <person name="Suzuki Y."/>
            <person name="Hashimoto A."/>
            <person name="Yamaguchi K."/>
            <person name="Sugano A."/>
            <person name="Kohara Y."/>
            <person name="Fujiyama A."/>
            <person name="Anterola A."/>
            <person name="Aoki S."/>
            <person name="Ashton N."/>
            <person name="Barbazuk W.B."/>
            <person name="Barker E."/>
            <person name="Bennetzen J."/>
            <person name="Bezanilla M."/>
            <person name="Blankenship R."/>
            <person name="Cho S.H."/>
            <person name="Dutcher S."/>
            <person name="Estelle M."/>
            <person name="Fawcett J.A."/>
            <person name="Gundlach H."/>
            <person name="Hanada K."/>
            <person name="Heyl A."/>
            <person name="Hicks K.A."/>
            <person name="Hugh J."/>
            <person name="Lohr M."/>
            <person name="Mayer K."/>
            <person name="Melkozernov A."/>
            <person name="Murata T."/>
            <person name="Nelson D."/>
            <person name="Pils B."/>
            <person name="Prigge M."/>
            <person name="Reiss B."/>
            <person name="Renner T."/>
            <person name="Rombauts S."/>
            <person name="Rushton P."/>
            <person name="Sanderfoot A."/>
            <person name="Schween G."/>
            <person name="Shiu S.-H."/>
            <person name="Stueber K."/>
            <person name="Theodoulou F.L."/>
            <person name="Tu H."/>
            <person name="Van de Peer Y."/>
            <person name="Verrier P.J."/>
            <person name="Waters E."/>
            <person name="Wood A."/>
            <person name="Yang L."/>
            <person name="Cove D."/>
            <person name="Cuming A."/>
            <person name="Hasebe M."/>
            <person name="Lucas S."/>
            <person name="Mishler D.B."/>
            <person name="Reski R."/>
            <person name="Grigoriev I."/>
            <person name="Quatrano R.S."/>
            <person name="Boore J.L."/>
        </authorList>
    </citation>
    <scope>NUCLEOTIDE SEQUENCE [LARGE SCALE GENOMIC DNA]</scope>
    <source>
        <strain evidence="2 3">cv. Gransden 2004</strain>
    </source>
</reference>
<dbReference type="InParanoid" id="A0A2K1JS42"/>
<accession>A0A2K1JS42</accession>
<dbReference type="PaxDb" id="3218-PP1S372_9V6.1"/>
<gene>
    <name evidence="1" type="ORF">PHYPA_016732</name>
</gene>
<dbReference type="AlphaFoldDB" id="A0A2K1JS42"/>
<reference evidence="2" key="3">
    <citation type="submission" date="2020-12" db="UniProtKB">
        <authorList>
            <consortium name="EnsemblPlants"/>
        </authorList>
    </citation>
    <scope>IDENTIFICATION</scope>
</reference>
<organism evidence="1">
    <name type="scientific">Physcomitrium patens</name>
    <name type="common">Spreading-leaved earth moss</name>
    <name type="synonym">Physcomitrella patens</name>
    <dbReference type="NCBI Taxonomy" id="3218"/>
    <lineage>
        <taxon>Eukaryota</taxon>
        <taxon>Viridiplantae</taxon>
        <taxon>Streptophyta</taxon>
        <taxon>Embryophyta</taxon>
        <taxon>Bryophyta</taxon>
        <taxon>Bryophytina</taxon>
        <taxon>Bryopsida</taxon>
        <taxon>Funariidae</taxon>
        <taxon>Funariales</taxon>
        <taxon>Funariaceae</taxon>
        <taxon>Physcomitrium</taxon>
    </lineage>
</organism>
<proteinExistence type="predicted"/>
<dbReference type="EMBL" id="ABEU02000012">
    <property type="protein sequence ID" value="PNR44348.1"/>
    <property type="molecule type" value="Genomic_DNA"/>
</dbReference>
<evidence type="ECO:0000313" key="1">
    <source>
        <dbReference type="EMBL" id="PNR44348.1"/>
    </source>
</evidence>